<dbReference type="RefSeq" id="WP_136492674.1">
    <property type="nucleotide sequence ID" value="NZ_SSBS01000002.1"/>
</dbReference>
<keyword evidence="1" id="KW-0812">Transmembrane</keyword>
<dbReference type="Proteomes" id="UP000310574">
    <property type="component" value="Unassembled WGS sequence"/>
</dbReference>
<feature type="transmembrane region" description="Helical" evidence="1">
    <location>
        <begin position="51"/>
        <end position="70"/>
    </location>
</feature>
<dbReference type="SUPFAM" id="SSF158442">
    <property type="entry name" value="DsbB-like"/>
    <property type="match status" value="1"/>
</dbReference>
<evidence type="ECO:0000313" key="3">
    <source>
        <dbReference type="Proteomes" id="UP000310574"/>
    </source>
</evidence>
<name>A0AAQ2DEY8_9PSED</name>
<comment type="caution">
    <text evidence="2">The sequence shown here is derived from an EMBL/GenBank/DDBJ whole genome shotgun (WGS) entry which is preliminary data.</text>
</comment>
<dbReference type="InterPro" id="IPR023380">
    <property type="entry name" value="DsbB-like_sf"/>
</dbReference>
<feature type="transmembrane region" description="Helical" evidence="1">
    <location>
        <begin position="117"/>
        <end position="136"/>
    </location>
</feature>
<feature type="transmembrane region" description="Helical" evidence="1">
    <location>
        <begin position="77"/>
        <end position="97"/>
    </location>
</feature>
<feature type="transmembrane region" description="Helical" evidence="1">
    <location>
        <begin position="23"/>
        <end position="45"/>
    </location>
</feature>
<organism evidence="2 3">
    <name type="scientific">Pseudomonas atacamensis</name>
    <dbReference type="NCBI Taxonomy" id="2565368"/>
    <lineage>
        <taxon>Bacteria</taxon>
        <taxon>Pseudomonadati</taxon>
        <taxon>Pseudomonadota</taxon>
        <taxon>Gammaproteobacteria</taxon>
        <taxon>Pseudomonadales</taxon>
        <taxon>Pseudomonadaceae</taxon>
        <taxon>Pseudomonas</taxon>
    </lineage>
</organism>
<dbReference type="EMBL" id="SSBS01000002">
    <property type="protein sequence ID" value="THF34518.1"/>
    <property type="molecule type" value="Genomic_DNA"/>
</dbReference>
<proteinExistence type="predicted"/>
<gene>
    <name evidence="2" type="ORF">E5170_09720</name>
</gene>
<reference evidence="2 3" key="1">
    <citation type="submission" date="2019-04" db="EMBL/GenBank/DDBJ databases">
        <title>Draft genome sequence of Pseudomonas sp. M7D1 isolated from rhizosphere of plant the flowery desert.</title>
        <authorList>
            <person name="Poblete-Morales M."/>
            <person name="Plaza N."/>
            <person name="Corsini G."/>
            <person name="Silva E."/>
        </authorList>
    </citation>
    <scope>NUCLEOTIDE SEQUENCE [LARGE SCALE GENOMIC DNA]</scope>
    <source>
        <strain evidence="2 3">M7D1</strain>
    </source>
</reference>
<dbReference type="AlphaFoldDB" id="A0AAQ2DEY8"/>
<evidence type="ECO:0000256" key="1">
    <source>
        <dbReference type="SAM" id="Phobius"/>
    </source>
</evidence>
<protein>
    <submittedName>
        <fullName evidence="2">Uncharacterized protein</fullName>
    </submittedName>
</protein>
<accession>A0AAQ2DEY8</accession>
<keyword evidence="1" id="KW-1133">Transmembrane helix</keyword>
<keyword evidence="1" id="KW-0472">Membrane</keyword>
<sequence>MRNTHSTANKLPFGLDINEYRKAIGIISVIISIGAWMMDFTGVVYPCPFCRVERTGIGLLGLTIIFFPYLNLFIARYLSLAVGGFAFVVAGMQHFTYGWQMMFQGKFELHTPFVEDPWVLSACAMIILAGQIGILMEADPEYRKVEVP</sequence>
<evidence type="ECO:0000313" key="2">
    <source>
        <dbReference type="EMBL" id="THF34518.1"/>
    </source>
</evidence>